<sequence length="78" mass="9451">MGGWQMEVFRMAVYISFPVGLFYMFNQPAFYENWMMEKRAKIFPASDPRAVEILEARRAQRELQQENEWLKEQQSKQI</sequence>
<dbReference type="RefSeq" id="XP_013078323.2">
    <property type="nucleotide sequence ID" value="XM_013222869.2"/>
</dbReference>
<name>A0A2C9LT10_BIOGL</name>
<comment type="similarity">
    <text evidence="8">Belongs to the PET100 family.</text>
</comment>
<dbReference type="GO" id="GO:0005743">
    <property type="term" value="C:mitochondrial inner membrane"/>
    <property type="evidence" value="ECO:0007669"/>
    <property type="project" value="TreeGrafter"/>
</dbReference>
<dbReference type="InterPro" id="IPR018625">
    <property type="entry name" value="Pet100"/>
</dbReference>
<dbReference type="Proteomes" id="UP000076420">
    <property type="component" value="Unassembled WGS sequence"/>
</dbReference>
<keyword evidence="4" id="KW-0809">Transit peptide</keyword>
<dbReference type="GO" id="GO:0051082">
    <property type="term" value="F:unfolded protein binding"/>
    <property type="evidence" value="ECO:0007669"/>
    <property type="project" value="TreeGrafter"/>
</dbReference>
<organism evidence="10 11">
    <name type="scientific">Biomphalaria glabrata</name>
    <name type="common">Bloodfluke planorb</name>
    <name type="synonym">Freshwater snail</name>
    <dbReference type="NCBI Taxonomy" id="6526"/>
    <lineage>
        <taxon>Eukaryota</taxon>
        <taxon>Metazoa</taxon>
        <taxon>Spiralia</taxon>
        <taxon>Lophotrochozoa</taxon>
        <taxon>Mollusca</taxon>
        <taxon>Gastropoda</taxon>
        <taxon>Heterobranchia</taxon>
        <taxon>Euthyneura</taxon>
        <taxon>Panpulmonata</taxon>
        <taxon>Hygrophila</taxon>
        <taxon>Lymnaeoidea</taxon>
        <taxon>Planorbidae</taxon>
        <taxon>Biomphalaria</taxon>
    </lineage>
</organism>
<evidence type="ECO:0000256" key="7">
    <source>
        <dbReference type="ARBA" id="ARBA00023136"/>
    </source>
</evidence>
<dbReference type="PANTHER" id="PTHR33968">
    <property type="entry name" value="PROTEIN PET100 HOMOLOG, MITOCHONDRIAL"/>
    <property type="match status" value="1"/>
</dbReference>
<dbReference type="Pfam" id="PF09803">
    <property type="entry name" value="Pet100"/>
    <property type="match status" value="1"/>
</dbReference>
<protein>
    <recommendedName>
        <fullName evidence="12">Protein PET100 homolog, mitochondrial</fullName>
    </recommendedName>
</protein>
<evidence type="ECO:0000256" key="8">
    <source>
        <dbReference type="ARBA" id="ARBA00038077"/>
    </source>
</evidence>
<dbReference type="OrthoDB" id="18175at2759"/>
<keyword evidence="7 9" id="KW-0472">Membrane</keyword>
<proteinExistence type="inferred from homology"/>
<reference evidence="10" key="1">
    <citation type="submission" date="2020-05" db="UniProtKB">
        <authorList>
            <consortium name="EnsemblMetazoa"/>
        </authorList>
    </citation>
    <scope>IDENTIFICATION</scope>
    <source>
        <strain evidence="10">BB02</strain>
    </source>
</reference>
<dbReference type="VEuPathDB" id="VectorBase:BGLAX_044054"/>
<accession>A0A2C9LT10</accession>
<dbReference type="EnsemblMetazoa" id="BGLB034514-RA">
    <property type="protein sequence ID" value="BGLB034514-PA"/>
    <property type="gene ID" value="BGLB034514"/>
</dbReference>
<comment type="subcellular location">
    <subcellularLocation>
        <location evidence="1">Membrane</location>
        <topology evidence="1">Single-pass membrane protein</topology>
    </subcellularLocation>
    <subcellularLocation>
        <location evidence="2">Mitochondrion membrane</location>
    </subcellularLocation>
</comment>
<keyword evidence="3 9" id="KW-0812">Transmembrane</keyword>
<evidence type="ECO:0000256" key="5">
    <source>
        <dbReference type="ARBA" id="ARBA00022989"/>
    </source>
</evidence>
<evidence type="ECO:0000313" key="10">
    <source>
        <dbReference type="EnsemblMetazoa" id="BGLB034514-PA"/>
    </source>
</evidence>
<evidence type="ECO:0008006" key="12">
    <source>
        <dbReference type="Google" id="ProtNLM"/>
    </source>
</evidence>
<evidence type="ECO:0000256" key="2">
    <source>
        <dbReference type="ARBA" id="ARBA00004325"/>
    </source>
</evidence>
<dbReference type="GO" id="GO:0033617">
    <property type="term" value="P:mitochondrial respiratory chain complex IV assembly"/>
    <property type="evidence" value="ECO:0007669"/>
    <property type="project" value="InterPro"/>
</dbReference>
<keyword evidence="6" id="KW-0496">Mitochondrion</keyword>
<dbReference type="KEGG" id="bgt:106064346"/>
<gene>
    <name evidence="10" type="primary">106064346</name>
</gene>
<dbReference type="STRING" id="6526.A0A2C9LT10"/>
<keyword evidence="5 9" id="KW-1133">Transmembrane helix</keyword>
<evidence type="ECO:0000256" key="3">
    <source>
        <dbReference type="ARBA" id="ARBA00022692"/>
    </source>
</evidence>
<evidence type="ECO:0000313" key="11">
    <source>
        <dbReference type="Proteomes" id="UP000076420"/>
    </source>
</evidence>
<evidence type="ECO:0000256" key="6">
    <source>
        <dbReference type="ARBA" id="ARBA00023128"/>
    </source>
</evidence>
<dbReference type="VEuPathDB" id="VectorBase:BGLB034514"/>
<dbReference type="AlphaFoldDB" id="A0A2C9LT10"/>
<evidence type="ECO:0000256" key="4">
    <source>
        <dbReference type="ARBA" id="ARBA00022946"/>
    </source>
</evidence>
<evidence type="ECO:0000256" key="9">
    <source>
        <dbReference type="SAM" id="Phobius"/>
    </source>
</evidence>
<feature type="transmembrane region" description="Helical" evidence="9">
    <location>
        <begin position="12"/>
        <end position="31"/>
    </location>
</feature>
<dbReference type="PANTHER" id="PTHR33968:SF1">
    <property type="entry name" value="PROTEIN PET100 HOMOLOG, MITOCHONDRIAL"/>
    <property type="match status" value="1"/>
</dbReference>
<evidence type="ECO:0000256" key="1">
    <source>
        <dbReference type="ARBA" id="ARBA00004167"/>
    </source>
</evidence>